<dbReference type="EMBL" id="CYKH01002253">
    <property type="protein sequence ID" value="CUM57963.1"/>
    <property type="molecule type" value="Genomic_DNA"/>
</dbReference>
<evidence type="ECO:0000259" key="2">
    <source>
        <dbReference type="Pfam" id="PF12131"/>
    </source>
</evidence>
<dbReference type="VEuPathDB" id="TriTrypDB:BSAL_48900"/>
<feature type="domain" description="DUF3586" evidence="2">
    <location>
        <begin position="25"/>
        <end position="78"/>
    </location>
</feature>
<name>A0A0S4KNQ2_BODSA</name>
<dbReference type="Proteomes" id="UP000051952">
    <property type="component" value="Unassembled WGS sequence"/>
</dbReference>
<reference evidence="4" key="1">
    <citation type="submission" date="2015-09" db="EMBL/GenBank/DDBJ databases">
        <authorList>
            <consortium name="Pathogen Informatics"/>
        </authorList>
    </citation>
    <scope>NUCLEOTIDE SEQUENCE [LARGE SCALE GENOMIC DNA]</scope>
    <source>
        <strain evidence="4">Lake Konstanz</strain>
    </source>
</reference>
<evidence type="ECO:0000256" key="1">
    <source>
        <dbReference type="SAM" id="SignalP"/>
    </source>
</evidence>
<feature type="chain" id="PRO_5006623443" evidence="1">
    <location>
        <begin position="22"/>
        <end position="287"/>
    </location>
</feature>
<dbReference type="AlphaFoldDB" id="A0A0S4KNQ2"/>
<gene>
    <name evidence="3" type="ORF">BSAL_48900</name>
</gene>
<feature type="signal peptide" evidence="1">
    <location>
        <begin position="1"/>
        <end position="21"/>
    </location>
</feature>
<evidence type="ECO:0000313" key="4">
    <source>
        <dbReference type="Proteomes" id="UP000051952"/>
    </source>
</evidence>
<dbReference type="GO" id="GO:0004197">
    <property type="term" value="F:cysteine-type endopeptidase activity"/>
    <property type="evidence" value="ECO:0007669"/>
    <property type="project" value="InterPro"/>
</dbReference>
<accession>A0A0S4KNQ2</accession>
<dbReference type="Pfam" id="PF12131">
    <property type="entry name" value="DUF3586"/>
    <property type="match status" value="1"/>
</dbReference>
<organism evidence="3 4">
    <name type="scientific">Bodo saltans</name>
    <name type="common">Flagellated protozoan</name>
    <dbReference type="NCBI Taxonomy" id="75058"/>
    <lineage>
        <taxon>Eukaryota</taxon>
        <taxon>Discoba</taxon>
        <taxon>Euglenozoa</taxon>
        <taxon>Kinetoplastea</taxon>
        <taxon>Metakinetoplastina</taxon>
        <taxon>Eubodonida</taxon>
        <taxon>Bodonidae</taxon>
        <taxon>Bodo</taxon>
    </lineage>
</organism>
<dbReference type="InterPro" id="IPR021981">
    <property type="entry name" value="DUF3586"/>
</dbReference>
<keyword evidence="1" id="KW-0732">Signal</keyword>
<evidence type="ECO:0000313" key="3">
    <source>
        <dbReference type="EMBL" id="CUM57963.1"/>
    </source>
</evidence>
<protein>
    <submittedName>
        <fullName evidence="3">Cysteine peptidase, putative</fullName>
    </submittedName>
</protein>
<keyword evidence="4" id="KW-1185">Reference proteome</keyword>
<proteinExistence type="predicted"/>
<sequence length="287" mass="31442">MVVRIWKVLLTVAVIASSVHGRKYFYQNVCSDSSCRDNCQESELPQNECLITTGGGSAVCHCTESAFEQDVYVFTDNCTLYYYPQTAELGVCLNGQSGYVEYACPSSYSRRRNHRAKDGELNDSVDMATSHIPMVTPLEGLIQFGLTSTKAPASARRTSSLIGLKQLSRNQMSVLVSGNSMRVKIDGVTSEKDLIRAGVIAHSLRNGGVSVHILRSDLPNAKSLTNVVEAQQLIRDMSISYDELSSSLVLDLPLDRLMALRIAQKSSACHIVIVHDVAHEELITLAL</sequence>